<organism evidence="1 2">
    <name type="scientific">Pontimicrobium aquaticum</name>
    <dbReference type="NCBI Taxonomy" id="2565367"/>
    <lineage>
        <taxon>Bacteria</taxon>
        <taxon>Pseudomonadati</taxon>
        <taxon>Bacteroidota</taxon>
        <taxon>Flavobacteriia</taxon>
        <taxon>Flavobacteriales</taxon>
        <taxon>Flavobacteriaceae</taxon>
        <taxon>Pontimicrobium</taxon>
    </lineage>
</organism>
<dbReference type="EMBL" id="SUPL01000005">
    <property type="protein sequence ID" value="TJY34838.1"/>
    <property type="molecule type" value="Genomic_DNA"/>
</dbReference>
<evidence type="ECO:0000313" key="2">
    <source>
        <dbReference type="Proteomes" id="UP000307657"/>
    </source>
</evidence>
<dbReference type="Proteomes" id="UP000307657">
    <property type="component" value="Unassembled WGS sequence"/>
</dbReference>
<name>A0A4U0ET68_9FLAO</name>
<gene>
    <name evidence="1" type="ORF">E5167_11075</name>
</gene>
<accession>A0A4U0ET68</accession>
<comment type="caution">
    <text evidence="1">The sequence shown here is derived from an EMBL/GenBank/DDBJ whole genome shotgun (WGS) entry which is preliminary data.</text>
</comment>
<protein>
    <submittedName>
        <fullName evidence="1">Uncharacterized protein</fullName>
    </submittedName>
</protein>
<reference evidence="1 2" key="1">
    <citation type="submission" date="2019-04" db="EMBL/GenBank/DDBJ databases">
        <title>Lacinutrix sp. nov., isolated from marine water.</title>
        <authorList>
            <person name="Kim W."/>
        </authorList>
    </citation>
    <scope>NUCLEOTIDE SEQUENCE [LARGE SCALE GENOMIC DNA]</scope>
    <source>
        <strain evidence="1 2">CAU 1491</strain>
    </source>
</reference>
<dbReference type="OrthoDB" id="9892342at2"/>
<proteinExistence type="predicted"/>
<dbReference type="AlphaFoldDB" id="A0A4U0ET68"/>
<evidence type="ECO:0000313" key="1">
    <source>
        <dbReference type="EMBL" id="TJY34838.1"/>
    </source>
</evidence>
<keyword evidence="2" id="KW-1185">Reference proteome</keyword>
<sequence length="184" mass="20220">MVQDFLEGFKIKPSDIQIIKRAETGCPTPPVTTKVSAESRSNYSTLSANAASGYGMTGLMAMNTWQTACYGEVRPGYIFLFPGIRSSSPSAYNGTVNLNCAQHQALSFDSPGTLHQQMCDILGRPASDFIGFSCMYPYNGANKMGYHSWTCNPHWFNGSNEVPVNCNGVNWQQIIFNTMSTWIG</sequence>
<dbReference type="RefSeq" id="WP_136844037.1">
    <property type="nucleotide sequence ID" value="NZ_SUPL01000005.1"/>
</dbReference>